<dbReference type="Proteomes" id="UP000272942">
    <property type="component" value="Unassembled WGS sequence"/>
</dbReference>
<evidence type="ECO:0000313" key="3">
    <source>
        <dbReference type="WBParaSite" id="ECPE_0000095801-mRNA-1"/>
    </source>
</evidence>
<sequence length="95" mass="10958">MFSIVCILLHPQIFIDKETVTNALQASNDAHLLQLDNLADNIQHQARSWLNQLTTEIHEKEEYSRNRSRVIEINRVIDAFRDALDQLDLTTAAET</sequence>
<gene>
    <name evidence="1" type="ORF">ECPE_LOCUS958</name>
</gene>
<evidence type="ECO:0000313" key="1">
    <source>
        <dbReference type="EMBL" id="VDP31362.1"/>
    </source>
</evidence>
<reference evidence="1 2" key="2">
    <citation type="submission" date="2018-11" db="EMBL/GenBank/DDBJ databases">
        <authorList>
            <consortium name="Pathogen Informatics"/>
        </authorList>
    </citation>
    <scope>NUCLEOTIDE SEQUENCE [LARGE SCALE GENOMIC DNA]</scope>
    <source>
        <strain evidence="1 2">Egypt</strain>
    </source>
</reference>
<reference evidence="3" key="1">
    <citation type="submission" date="2016-06" db="UniProtKB">
        <authorList>
            <consortium name="WormBaseParasite"/>
        </authorList>
    </citation>
    <scope>IDENTIFICATION</scope>
</reference>
<name>A0A183A1X3_9TREM</name>
<protein>
    <submittedName>
        <fullName evidence="3">Rx_N domain-containing protein</fullName>
    </submittedName>
</protein>
<accession>A0A183A1X3</accession>
<dbReference type="EMBL" id="UZAN01004377">
    <property type="protein sequence ID" value="VDP31362.1"/>
    <property type="molecule type" value="Genomic_DNA"/>
</dbReference>
<proteinExistence type="predicted"/>
<dbReference type="OrthoDB" id="27917at2759"/>
<dbReference type="WBParaSite" id="ECPE_0000095801-mRNA-1">
    <property type="protein sequence ID" value="ECPE_0000095801-mRNA-1"/>
    <property type="gene ID" value="ECPE_0000095801"/>
</dbReference>
<keyword evidence="2" id="KW-1185">Reference proteome</keyword>
<evidence type="ECO:0000313" key="2">
    <source>
        <dbReference type="Proteomes" id="UP000272942"/>
    </source>
</evidence>
<organism evidence="3">
    <name type="scientific">Echinostoma caproni</name>
    <dbReference type="NCBI Taxonomy" id="27848"/>
    <lineage>
        <taxon>Eukaryota</taxon>
        <taxon>Metazoa</taxon>
        <taxon>Spiralia</taxon>
        <taxon>Lophotrochozoa</taxon>
        <taxon>Platyhelminthes</taxon>
        <taxon>Trematoda</taxon>
        <taxon>Digenea</taxon>
        <taxon>Plagiorchiida</taxon>
        <taxon>Echinostomata</taxon>
        <taxon>Echinostomatoidea</taxon>
        <taxon>Echinostomatidae</taxon>
        <taxon>Echinostoma</taxon>
    </lineage>
</organism>
<dbReference type="AlphaFoldDB" id="A0A183A1X3"/>